<dbReference type="InterPro" id="IPR046346">
    <property type="entry name" value="Aminoacid_DH-like_N_sf"/>
</dbReference>
<proteinExistence type="inferred from homology"/>
<dbReference type="NCBIfam" id="NF010783">
    <property type="entry name" value="PRK14186.1"/>
    <property type="match status" value="1"/>
</dbReference>
<dbReference type="GO" id="GO:0005829">
    <property type="term" value="C:cytosol"/>
    <property type="evidence" value="ECO:0007669"/>
    <property type="project" value="TreeGrafter"/>
</dbReference>
<evidence type="ECO:0000256" key="7">
    <source>
        <dbReference type="ARBA" id="ARBA00022857"/>
    </source>
</evidence>
<feature type="binding site" evidence="13">
    <location>
        <position position="232"/>
    </location>
    <ligand>
        <name>NADP(+)</name>
        <dbReference type="ChEBI" id="CHEBI:58349"/>
    </ligand>
</feature>
<dbReference type="GO" id="GO:0006164">
    <property type="term" value="P:purine nucleotide biosynthetic process"/>
    <property type="evidence" value="ECO:0007669"/>
    <property type="project" value="UniProtKB-KW"/>
</dbReference>
<dbReference type="SUPFAM" id="SSF53223">
    <property type="entry name" value="Aminoacid dehydrogenase-like, N-terminal domain"/>
    <property type="match status" value="1"/>
</dbReference>
<keyword evidence="7 13" id="KW-0521">NADP</keyword>
<dbReference type="CDD" id="cd01080">
    <property type="entry name" value="NAD_bind_m-THF_DH_Cyclohyd"/>
    <property type="match status" value="1"/>
</dbReference>
<dbReference type="FunFam" id="3.40.50.720:FF:000006">
    <property type="entry name" value="Bifunctional protein FolD"/>
    <property type="match status" value="1"/>
</dbReference>
<dbReference type="Pfam" id="PF02882">
    <property type="entry name" value="THF_DHG_CYH_C"/>
    <property type="match status" value="1"/>
</dbReference>
<reference evidence="17" key="1">
    <citation type="submission" date="2016-11" db="EMBL/GenBank/DDBJ databases">
        <authorList>
            <person name="Varghese N."/>
            <person name="Submissions S."/>
        </authorList>
    </citation>
    <scope>NUCLEOTIDE SEQUENCE [LARGE SCALE GENOMIC DNA]</scope>
    <source>
        <strain evidence="17">DSM 16917</strain>
    </source>
</reference>
<evidence type="ECO:0000256" key="4">
    <source>
        <dbReference type="ARBA" id="ARBA00022605"/>
    </source>
</evidence>
<keyword evidence="4 13" id="KW-0028">Amino-acid biosynthesis</keyword>
<evidence type="ECO:0000256" key="13">
    <source>
        <dbReference type="HAMAP-Rule" id="MF_01576"/>
    </source>
</evidence>
<evidence type="ECO:0000256" key="6">
    <source>
        <dbReference type="ARBA" id="ARBA00022801"/>
    </source>
</evidence>
<feature type="domain" description="Tetrahydrofolate dehydrogenase/cyclohydrolase catalytic" evidence="14">
    <location>
        <begin position="6"/>
        <end position="121"/>
    </location>
</feature>
<feature type="binding site" evidence="13">
    <location>
        <begin position="166"/>
        <end position="168"/>
    </location>
    <ligand>
        <name>NADP(+)</name>
        <dbReference type="ChEBI" id="CHEBI:58349"/>
    </ligand>
</feature>
<evidence type="ECO:0000256" key="12">
    <source>
        <dbReference type="ARBA" id="ARBA00036357"/>
    </source>
</evidence>
<gene>
    <name evidence="13" type="primary">folD</name>
    <name evidence="16" type="ORF">SAMN02745129_3967</name>
</gene>
<feature type="domain" description="Tetrahydrofolate dehydrogenase/cyclohydrolase NAD(P)-binding" evidence="15">
    <location>
        <begin position="140"/>
        <end position="281"/>
    </location>
</feature>
<dbReference type="InterPro" id="IPR020867">
    <property type="entry name" value="THF_DH/CycHdrlase_CS"/>
</dbReference>
<keyword evidence="10 13" id="KW-0486">Methionine biosynthesis</keyword>
<sequence length="284" mass="30548">MTAQRIDGKAIAAQIREQVRLQVEQRKLQGLRAPGLAVILVGQDPASQVYVGNKRRACEQVGFVSRSYDLPVSTQASELLELIDQLNVDAEIDGILVQLPLPDHIDSTQVIERIHPDKDVDGFHPYNIGRLAQRIPVLRPCTPMGIMTLVESTGRKTHGLHAVVVGASNIVGRPMSLELLLAGCTTTTCHRFTEDLAYHVGQADLLIVAVGKPGFIPGEWIKPGAIVIDVGINRLPSGKLTGDVAFEAAAERAGHITPVPGGVGPMTIASLLQNTLYACEQYHG</sequence>
<dbReference type="EMBL" id="FQXG01000007">
    <property type="protein sequence ID" value="SHI08493.1"/>
    <property type="molecule type" value="Genomic_DNA"/>
</dbReference>
<evidence type="ECO:0000256" key="11">
    <source>
        <dbReference type="ARBA" id="ARBA00023268"/>
    </source>
</evidence>
<evidence type="ECO:0000256" key="8">
    <source>
        <dbReference type="ARBA" id="ARBA00023002"/>
    </source>
</evidence>
<comment type="pathway">
    <text evidence="1 13">One-carbon metabolism; tetrahydrofolate interconversion.</text>
</comment>
<protein>
    <recommendedName>
        <fullName evidence="13">Bifunctional protein FolD</fullName>
    </recommendedName>
    <domain>
        <recommendedName>
            <fullName evidence="13">Methylenetetrahydrofolate dehydrogenase</fullName>
            <ecNumber evidence="13">1.5.1.5</ecNumber>
        </recommendedName>
    </domain>
    <domain>
        <recommendedName>
            <fullName evidence="13">Methenyltetrahydrofolate cyclohydrolase</fullName>
            <ecNumber evidence="13">3.5.4.9</ecNumber>
        </recommendedName>
    </domain>
</protein>
<evidence type="ECO:0000256" key="10">
    <source>
        <dbReference type="ARBA" id="ARBA00023167"/>
    </source>
</evidence>
<dbReference type="PANTHER" id="PTHR48099">
    <property type="entry name" value="C-1-TETRAHYDROFOLATE SYNTHASE, CYTOPLASMIC-RELATED"/>
    <property type="match status" value="1"/>
</dbReference>
<dbReference type="OrthoDB" id="9803580at2"/>
<dbReference type="HAMAP" id="MF_01576">
    <property type="entry name" value="THF_DHG_CYH"/>
    <property type="match status" value="1"/>
</dbReference>
<evidence type="ECO:0000259" key="15">
    <source>
        <dbReference type="Pfam" id="PF02882"/>
    </source>
</evidence>
<dbReference type="InterPro" id="IPR020631">
    <property type="entry name" value="THF_DH/CycHdrlase_NAD-bd_dom"/>
</dbReference>
<dbReference type="EC" id="1.5.1.5" evidence="13"/>
<dbReference type="UniPathway" id="UPA00193"/>
<dbReference type="EC" id="3.5.4.9" evidence="13"/>
<dbReference type="STRING" id="299255.SAMN02745129_3967"/>
<dbReference type="InterPro" id="IPR020630">
    <property type="entry name" value="THF_DH/CycHdrlase_cat_dom"/>
</dbReference>
<comment type="similarity">
    <text evidence="13">Belongs to the tetrahydrofolate dehydrogenase/cyclohydrolase family.</text>
</comment>
<dbReference type="InterPro" id="IPR036291">
    <property type="entry name" value="NAD(P)-bd_dom_sf"/>
</dbReference>
<dbReference type="Gene3D" id="3.40.50.10860">
    <property type="entry name" value="Leucine Dehydrogenase, chain A, domain 1"/>
    <property type="match status" value="1"/>
</dbReference>
<comment type="caution">
    <text evidence="13">Lacks conserved residue(s) required for the propagation of feature annotation.</text>
</comment>
<dbReference type="NCBIfam" id="NF008058">
    <property type="entry name" value="PRK10792.1"/>
    <property type="match status" value="1"/>
</dbReference>
<keyword evidence="9 13" id="KW-0368">Histidine biosynthesis</keyword>
<dbReference type="Pfam" id="PF00763">
    <property type="entry name" value="THF_DHG_CYH"/>
    <property type="match status" value="1"/>
</dbReference>
<dbReference type="GO" id="GO:0004488">
    <property type="term" value="F:methylenetetrahydrofolate dehydrogenase (NADP+) activity"/>
    <property type="evidence" value="ECO:0007669"/>
    <property type="project" value="UniProtKB-UniRule"/>
</dbReference>
<dbReference type="PRINTS" id="PR00085">
    <property type="entry name" value="THFDHDRGNASE"/>
</dbReference>
<evidence type="ECO:0000256" key="1">
    <source>
        <dbReference type="ARBA" id="ARBA00004777"/>
    </source>
</evidence>
<dbReference type="Gene3D" id="3.40.50.720">
    <property type="entry name" value="NAD(P)-binding Rossmann-like Domain"/>
    <property type="match status" value="1"/>
</dbReference>
<comment type="catalytic activity">
    <reaction evidence="12 13">
        <text>(6R)-5,10-methenyltetrahydrofolate + H2O = (6R)-10-formyltetrahydrofolate + H(+)</text>
        <dbReference type="Rhea" id="RHEA:23700"/>
        <dbReference type="ChEBI" id="CHEBI:15377"/>
        <dbReference type="ChEBI" id="CHEBI:15378"/>
        <dbReference type="ChEBI" id="CHEBI:57455"/>
        <dbReference type="ChEBI" id="CHEBI:195366"/>
        <dbReference type="EC" id="3.5.4.9"/>
    </reaction>
</comment>
<comment type="function">
    <text evidence="13">Catalyzes the oxidation of 5,10-methylenetetrahydrofolate to 5,10-methenyltetrahydrofolate and then the hydrolysis of 5,10-methenyltetrahydrofolate to 10-formyltetrahydrofolate.</text>
</comment>
<keyword evidence="5 13" id="KW-0658">Purine biosynthesis</keyword>
<dbReference type="GO" id="GO:0009086">
    <property type="term" value="P:methionine biosynthetic process"/>
    <property type="evidence" value="ECO:0007669"/>
    <property type="project" value="UniProtKB-KW"/>
</dbReference>
<keyword evidence="11 13" id="KW-0511">Multifunctional enzyme</keyword>
<dbReference type="Proteomes" id="UP000184268">
    <property type="component" value="Unassembled WGS sequence"/>
</dbReference>
<organism evidence="16 17">
    <name type="scientific">Ferrimonas marina</name>
    <dbReference type="NCBI Taxonomy" id="299255"/>
    <lineage>
        <taxon>Bacteria</taxon>
        <taxon>Pseudomonadati</taxon>
        <taxon>Pseudomonadota</taxon>
        <taxon>Gammaproteobacteria</taxon>
        <taxon>Alteromonadales</taxon>
        <taxon>Ferrimonadaceae</taxon>
        <taxon>Ferrimonas</taxon>
    </lineage>
</organism>
<name>A0A1M5YAF3_9GAMM</name>
<dbReference type="PROSITE" id="PS00767">
    <property type="entry name" value="THF_DHG_CYH_2"/>
    <property type="match status" value="1"/>
</dbReference>
<evidence type="ECO:0000256" key="9">
    <source>
        <dbReference type="ARBA" id="ARBA00023102"/>
    </source>
</evidence>
<dbReference type="PANTHER" id="PTHR48099:SF5">
    <property type="entry name" value="C-1-TETRAHYDROFOLATE SYNTHASE, CYTOPLASMIC"/>
    <property type="match status" value="1"/>
</dbReference>
<comment type="subunit">
    <text evidence="2 13">Homodimer.</text>
</comment>
<dbReference type="RefSeq" id="WP_067664457.1">
    <property type="nucleotide sequence ID" value="NZ_FQXG01000007.1"/>
</dbReference>
<keyword evidence="17" id="KW-1185">Reference proteome</keyword>
<evidence type="ECO:0000256" key="5">
    <source>
        <dbReference type="ARBA" id="ARBA00022755"/>
    </source>
</evidence>
<dbReference type="FunFam" id="3.40.50.10860:FF:000001">
    <property type="entry name" value="Bifunctional protein FolD"/>
    <property type="match status" value="1"/>
</dbReference>
<evidence type="ECO:0000313" key="17">
    <source>
        <dbReference type="Proteomes" id="UP000184268"/>
    </source>
</evidence>
<evidence type="ECO:0000259" key="14">
    <source>
        <dbReference type="Pfam" id="PF00763"/>
    </source>
</evidence>
<evidence type="ECO:0000256" key="2">
    <source>
        <dbReference type="ARBA" id="ARBA00011738"/>
    </source>
</evidence>
<evidence type="ECO:0000313" key="16">
    <source>
        <dbReference type="EMBL" id="SHI08493.1"/>
    </source>
</evidence>
<dbReference type="GO" id="GO:0004477">
    <property type="term" value="F:methenyltetrahydrofolate cyclohydrolase activity"/>
    <property type="evidence" value="ECO:0007669"/>
    <property type="project" value="UniProtKB-UniRule"/>
</dbReference>
<accession>A0A1M5YAF3</accession>
<dbReference type="GO" id="GO:0035999">
    <property type="term" value="P:tetrahydrofolate interconversion"/>
    <property type="evidence" value="ECO:0007669"/>
    <property type="project" value="UniProtKB-UniRule"/>
</dbReference>
<dbReference type="AlphaFoldDB" id="A0A1M5YAF3"/>
<keyword evidence="3 13" id="KW-0554">One-carbon metabolism</keyword>
<evidence type="ECO:0000256" key="3">
    <source>
        <dbReference type="ARBA" id="ARBA00022563"/>
    </source>
</evidence>
<dbReference type="SUPFAM" id="SSF51735">
    <property type="entry name" value="NAD(P)-binding Rossmann-fold domains"/>
    <property type="match status" value="1"/>
</dbReference>
<keyword evidence="8 13" id="KW-0560">Oxidoreductase</keyword>
<keyword evidence="6 13" id="KW-0378">Hydrolase</keyword>
<comment type="catalytic activity">
    <reaction evidence="13">
        <text>(6R)-5,10-methylene-5,6,7,8-tetrahydrofolate + NADP(+) = (6R)-5,10-methenyltetrahydrofolate + NADPH</text>
        <dbReference type="Rhea" id="RHEA:22812"/>
        <dbReference type="ChEBI" id="CHEBI:15636"/>
        <dbReference type="ChEBI" id="CHEBI:57455"/>
        <dbReference type="ChEBI" id="CHEBI:57783"/>
        <dbReference type="ChEBI" id="CHEBI:58349"/>
        <dbReference type="EC" id="1.5.1.5"/>
    </reaction>
</comment>
<dbReference type="GO" id="GO:0000105">
    <property type="term" value="P:L-histidine biosynthetic process"/>
    <property type="evidence" value="ECO:0007669"/>
    <property type="project" value="UniProtKB-KW"/>
</dbReference>
<dbReference type="InterPro" id="IPR000672">
    <property type="entry name" value="THF_DH/CycHdrlase"/>
</dbReference>